<name>A0A0P9EWP5_RHOGW</name>
<evidence type="ECO:0000259" key="3">
    <source>
        <dbReference type="PROSITE" id="PS50103"/>
    </source>
</evidence>
<gene>
    <name evidence="4" type="ORF">RHOBADRAFT_54931</name>
</gene>
<protein>
    <recommendedName>
        <fullName evidence="3">C3H1-type domain-containing protein</fullName>
    </recommendedName>
</protein>
<dbReference type="GeneID" id="28978016"/>
<dbReference type="EMBL" id="KQ474082">
    <property type="protein sequence ID" value="KPV73746.1"/>
    <property type="molecule type" value="Genomic_DNA"/>
</dbReference>
<keyword evidence="1" id="KW-0862">Zinc</keyword>
<feature type="region of interest" description="Disordered" evidence="2">
    <location>
        <begin position="207"/>
        <end position="238"/>
    </location>
</feature>
<dbReference type="PANTHER" id="PTHR37543:SF1">
    <property type="entry name" value="CCCH ZINC FINGER DNA BINDING PROTEIN (AFU_ORTHOLOGUE AFUA_5G12760)"/>
    <property type="match status" value="1"/>
</dbReference>
<evidence type="ECO:0000256" key="1">
    <source>
        <dbReference type="PROSITE-ProRule" id="PRU00723"/>
    </source>
</evidence>
<dbReference type="OrthoDB" id="2270193at2759"/>
<feature type="zinc finger region" description="C3H1-type" evidence="1">
    <location>
        <begin position="305"/>
        <end position="333"/>
    </location>
</feature>
<dbReference type="PANTHER" id="PTHR37543">
    <property type="entry name" value="CCCH ZINC FINGER DNA BINDING PROTEIN (AFU_ORTHOLOGUE AFUA_5G12760)"/>
    <property type="match status" value="1"/>
</dbReference>
<evidence type="ECO:0000313" key="5">
    <source>
        <dbReference type="Proteomes" id="UP000053890"/>
    </source>
</evidence>
<keyword evidence="1" id="KW-0863">Zinc-finger</keyword>
<keyword evidence="1" id="KW-0479">Metal-binding</keyword>
<feature type="domain" description="C3H1-type" evidence="3">
    <location>
        <begin position="305"/>
        <end position="333"/>
    </location>
</feature>
<organism evidence="4 5">
    <name type="scientific">Rhodotorula graminis (strain WP1)</name>
    <dbReference type="NCBI Taxonomy" id="578459"/>
    <lineage>
        <taxon>Eukaryota</taxon>
        <taxon>Fungi</taxon>
        <taxon>Dikarya</taxon>
        <taxon>Basidiomycota</taxon>
        <taxon>Pucciniomycotina</taxon>
        <taxon>Microbotryomycetes</taxon>
        <taxon>Sporidiobolales</taxon>
        <taxon>Sporidiobolaceae</taxon>
        <taxon>Rhodotorula</taxon>
    </lineage>
</organism>
<dbReference type="AlphaFoldDB" id="A0A0P9EWP5"/>
<dbReference type="InterPro" id="IPR000571">
    <property type="entry name" value="Znf_CCCH"/>
</dbReference>
<proteinExistence type="predicted"/>
<dbReference type="Proteomes" id="UP000053890">
    <property type="component" value="Unassembled WGS sequence"/>
</dbReference>
<dbReference type="Pfam" id="PF25540">
    <property type="entry name" value="DUF7923"/>
    <property type="match status" value="1"/>
</dbReference>
<evidence type="ECO:0000313" key="4">
    <source>
        <dbReference type="EMBL" id="KPV73746.1"/>
    </source>
</evidence>
<evidence type="ECO:0000256" key="2">
    <source>
        <dbReference type="SAM" id="MobiDB-lite"/>
    </source>
</evidence>
<dbReference type="PROSITE" id="PS50103">
    <property type="entry name" value="ZF_C3H1"/>
    <property type="match status" value="1"/>
</dbReference>
<sequence>MAGTGGNKLAVVLLNEEGDRFNASSIAQGQLGGRAAADELHRIAGAEVQSAGGGTGEAVVHLVTCTYAGSKVAAQDQWLSGFGSSSQLCHLSLPLDDGRGAAGRILQLLTLYLPLASVSTIFLGSIHTDYLAPYLEGMPPRLRAKIQLVETVTVAPGVADLVQSGLLKLTSAFKGLFGEIDSSGQDDVKVDWMGVEELEAQLAELDVEPHSPSYSSTPEPVAVPAPASAPPAPPRAVTPVAPVAPAPRPAPTQEQAQAYLAKTAPSANKPERPLLIAHQKQDRFAVDKLPAYPTKAFKCRNFRFDPDKRPCNLFWLSPDGCPHADCTYDHNTPFSFEDFKMYRLWVKTTICADMQRRKRCKLSDAECSHGHRCQYTLDECPHVRKGKCHYEQAGMPHSEPANARRW</sequence>
<dbReference type="RefSeq" id="XP_018269795.1">
    <property type="nucleotide sequence ID" value="XM_018417568.1"/>
</dbReference>
<accession>A0A0P9EWP5</accession>
<keyword evidence="5" id="KW-1185">Reference proteome</keyword>
<dbReference type="InterPro" id="IPR057683">
    <property type="entry name" value="DUF7923"/>
</dbReference>
<dbReference type="GO" id="GO:0008270">
    <property type="term" value="F:zinc ion binding"/>
    <property type="evidence" value="ECO:0007669"/>
    <property type="project" value="UniProtKB-KW"/>
</dbReference>
<reference evidence="4 5" key="1">
    <citation type="journal article" date="2015" name="Front. Microbiol.">
        <title>Genome sequence of the plant growth promoting endophytic yeast Rhodotorula graminis WP1.</title>
        <authorList>
            <person name="Firrincieli A."/>
            <person name="Otillar R."/>
            <person name="Salamov A."/>
            <person name="Schmutz J."/>
            <person name="Khan Z."/>
            <person name="Redman R.S."/>
            <person name="Fleck N.D."/>
            <person name="Lindquist E."/>
            <person name="Grigoriev I.V."/>
            <person name="Doty S.L."/>
        </authorList>
    </citation>
    <scope>NUCLEOTIDE SEQUENCE [LARGE SCALE GENOMIC DNA]</scope>
    <source>
        <strain evidence="4 5">WP1</strain>
    </source>
</reference>
<feature type="compositionally biased region" description="Pro residues" evidence="2">
    <location>
        <begin position="221"/>
        <end position="238"/>
    </location>
</feature>